<dbReference type="InterPro" id="IPR015890">
    <property type="entry name" value="Chorismate_C"/>
</dbReference>
<evidence type="ECO:0000313" key="6">
    <source>
        <dbReference type="Proteomes" id="UP000192738"/>
    </source>
</evidence>
<evidence type="ECO:0000259" key="4">
    <source>
        <dbReference type="Pfam" id="PF04715"/>
    </source>
</evidence>
<keyword evidence="2" id="KW-0808">Transferase</keyword>
<name>A0A1W2CFF0_9FIRM</name>
<evidence type="ECO:0000256" key="1">
    <source>
        <dbReference type="ARBA" id="ARBA00013139"/>
    </source>
</evidence>
<dbReference type="GO" id="GO:0046820">
    <property type="term" value="F:4-amino-4-deoxychorismate synthase activity"/>
    <property type="evidence" value="ECO:0007669"/>
    <property type="project" value="UniProtKB-EC"/>
</dbReference>
<accession>A0A1W2CFF0</accession>
<dbReference type="InterPro" id="IPR005801">
    <property type="entry name" value="ADC_synthase"/>
</dbReference>
<dbReference type="SUPFAM" id="SSF56322">
    <property type="entry name" value="ADC synthase"/>
    <property type="match status" value="1"/>
</dbReference>
<dbReference type="EMBL" id="FWXI01000010">
    <property type="protein sequence ID" value="SMC83943.1"/>
    <property type="molecule type" value="Genomic_DNA"/>
</dbReference>
<gene>
    <name evidence="5" type="ORF">SAMN04488500_110164</name>
</gene>
<feature type="domain" description="Chorismate-utilising enzyme C-terminal" evidence="3">
    <location>
        <begin position="203"/>
        <end position="456"/>
    </location>
</feature>
<dbReference type="AlphaFoldDB" id="A0A1W2CFF0"/>
<dbReference type="GO" id="GO:0000162">
    <property type="term" value="P:L-tryptophan biosynthetic process"/>
    <property type="evidence" value="ECO:0007669"/>
    <property type="project" value="TreeGrafter"/>
</dbReference>
<organism evidence="5 6">
    <name type="scientific">Sporomusa malonica</name>
    <dbReference type="NCBI Taxonomy" id="112901"/>
    <lineage>
        <taxon>Bacteria</taxon>
        <taxon>Bacillati</taxon>
        <taxon>Bacillota</taxon>
        <taxon>Negativicutes</taxon>
        <taxon>Selenomonadales</taxon>
        <taxon>Sporomusaceae</taxon>
        <taxon>Sporomusa</taxon>
    </lineage>
</organism>
<proteinExistence type="predicted"/>
<dbReference type="Pfam" id="PF04715">
    <property type="entry name" value="Anth_synt_I_N"/>
    <property type="match status" value="1"/>
</dbReference>
<dbReference type="InterPro" id="IPR019999">
    <property type="entry name" value="Anth_synth_I-like"/>
</dbReference>
<keyword evidence="6" id="KW-1185">Reference proteome</keyword>
<dbReference type="Pfam" id="PF00425">
    <property type="entry name" value="Chorismate_bind"/>
    <property type="match status" value="1"/>
</dbReference>
<dbReference type="EC" id="2.6.1.85" evidence="1"/>
<dbReference type="STRING" id="112901.SAMN04488500_110164"/>
<evidence type="ECO:0000259" key="3">
    <source>
        <dbReference type="Pfam" id="PF00425"/>
    </source>
</evidence>
<dbReference type="NCBIfam" id="TIGR00553">
    <property type="entry name" value="pabB"/>
    <property type="match status" value="1"/>
</dbReference>
<feature type="domain" description="Anthranilate synthase component I N-terminal" evidence="4">
    <location>
        <begin position="14"/>
        <end position="151"/>
    </location>
</feature>
<dbReference type="InterPro" id="IPR005802">
    <property type="entry name" value="ADC_synth_comp_1"/>
</dbReference>
<dbReference type="OrthoDB" id="9803598at2"/>
<dbReference type="Gene3D" id="3.60.120.10">
    <property type="entry name" value="Anthranilate synthase"/>
    <property type="match status" value="1"/>
</dbReference>
<sequence length="468" mass="52337">MRPTPIIREINLTLPPAEVFALFAQQPYSVFLDSGMDKNGMGRYSFIARDPFLVFSSKEKTIHIEDKSGRKTFEGNPFNELKRLLSIYKTQKVPGLPPLTGGIIGYFGYDMGYLLEIIPGLSTDDLNNPDCFFGFYDTVLIFDHHTNKTYIASNGFPVQNEPARCKQAEARIAELAALVAEAKPLPEPKPQIPEGQYQSNFTREGHCNMVQQGIDYIAAGDIFQVNLTQRFNAKVTVPPYELYRYLRHINPAPFASYLNFGEVIVASASPERYLLVTDRMVETRPIKGTRPRGKDPESDKQLGEELFASEKDRAELVMIIDLERNDLGRVCEFGSVRVPDLIRLEQYATVFHLVSTVVGKLADGKDIIDLVTASFPGGSITGAPKVRAMEIIDELEPVRRGIYTGSIGYIDFNGDSDLNIVIRTFIIKGDRAYYQMGGGIIADSVPELEYEESLDKARALMKALGYQV</sequence>
<dbReference type="PRINTS" id="PR00095">
    <property type="entry name" value="ANTSNTHASEI"/>
</dbReference>
<dbReference type="RefSeq" id="WP_084576223.1">
    <property type="nucleotide sequence ID" value="NZ_CP155572.1"/>
</dbReference>
<dbReference type="GO" id="GO:0009396">
    <property type="term" value="P:folic acid-containing compound biosynthetic process"/>
    <property type="evidence" value="ECO:0007669"/>
    <property type="project" value="InterPro"/>
</dbReference>
<dbReference type="InterPro" id="IPR006805">
    <property type="entry name" value="Anth_synth_I_N"/>
</dbReference>
<evidence type="ECO:0000256" key="2">
    <source>
        <dbReference type="ARBA" id="ARBA00022679"/>
    </source>
</evidence>
<dbReference type="PANTHER" id="PTHR11236">
    <property type="entry name" value="AMINOBENZOATE/ANTHRANILATE SYNTHASE"/>
    <property type="match status" value="1"/>
</dbReference>
<reference evidence="5 6" key="1">
    <citation type="submission" date="2017-04" db="EMBL/GenBank/DDBJ databases">
        <authorList>
            <person name="Afonso C.L."/>
            <person name="Miller P.J."/>
            <person name="Scott M.A."/>
            <person name="Spackman E."/>
            <person name="Goraichik I."/>
            <person name="Dimitrov K.M."/>
            <person name="Suarez D.L."/>
            <person name="Swayne D.E."/>
        </authorList>
    </citation>
    <scope>NUCLEOTIDE SEQUENCE [LARGE SCALE GENOMIC DNA]</scope>
    <source>
        <strain evidence="5 6">DSM 5090</strain>
    </source>
</reference>
<protein>
    <recommendedName>
        <fullName evidence="1">aminodeoxychorismate synthase</fullName>
        <ecNumber evidence="1">2.6.1.85</ecNumber>
    </recommendedName>
</protein>
<dbReference type="Proteomes" id="UP000192738">
    <property type="component" value="Unassembled WGS sequence"/>
</dbReference>
<evidence type="ECO:0000313" key="5">
    <source>
        <dbReference type="EMBL" id="SMC83943.1"/>
    </source>
</evidence>
<dbReference type="PANTHER" id="PTHR11236:SF9">
    <property type="entry name" value="ANTHRANILATE SYNTHASE COMPONENT 1"/>
    <property type="match status" value="1"/>
</dbReference>